<evidence type="ECO:0000256" key="4">
    <source>
        <dbReference type="ARBA" id="ARBA00022960"/>
    </source>
</evidence>
<evidence type="ECO:0000313" key="12">
    <source>
        <dbReference type="EMBL" id="MFC3608758.1"/>
    </source>
</evidence>
<dbReference type="CDD" id="cd13123">
    <property type="entry name" value="MATE_MurJ_like"/>
    <property type="match status" value="1"/>
</dbReference>
<accession>A0ABV7T7C0</accession>
<dbReference type="RefSeq" id="WP_386365589.1">
    <property type="nucleotide sequence ID" value="NZ_JBHRXZ010000022.1"/>
</dbReference>
<keyword evidence="7 10" id="KW-0472">Membrane</keyword>
<keyword evidence="10 11" id="KW-0813">Transport</keyword>
<evidence type="ECO:0000313" key="13">
    <source>
        <dbReference type="Proteomes" id="UP001595630"/>
    </source>
</evidence>
<proteinExistence type="inferred from homology"/>
<feature type="transmembrane region" description="Helical" evidence="10">
    <location>
        <begin position="488"/>
        <end position="508"/>
    </location>
</feature>
<comment type="similarity">
    <text evidence="9 10 11">Belongs to the MurJ/MviN family.</text>
</comment>
<dbReference type="NCBIfam" id="TIGR01695">
    <property type="entry name" value="murJ_mviN"/>
    <property type="match status" value="1"/>
</dbReference>
<keyword evidence="13" id="KW-1185">Reference proteome</keyword>
<dbReference type="PANTHER" id="PTHR47019:SF1">
    <property type="entry name" value="LIPID II FLIPPASE MURJ"/>
    <property type="match status" value="1"/>
</dbReference>
<comment type="pathway">
    <text evidence="10">Cell wall biogenesis; peptidoglycan biosynthesis.</text>
</comment>
<feature type="transmembrane region" description="Helical" evidence="10">
    <location>
        <begin position="98"/>
        <end position="121"/>
    </location>
</feature>
<keyword evidence="4 10" id="KW-0133">Cell shape</keyword>
<comment type="subcellular location">
    <subcellularLocation>
        <location evidence="10">Cell inner membrane</location>
        <topology evidence="10">Multi-pass membrane protein</topology>
    </subcellularLocation>
    <subcellularLocation>
        <location evidence="1">Cell membrane</location>
        <topology evidence="1">Multi-pass membrane protein</topology>
    </subcellularLocation>
</comment>
<evidence type="ECO:0000256" key="7">
    <source>
        <dbReference type="ARBA" id="ARBA00023136"/>
    </source>
</evidence>
<feature type="transmembrane region" description="Helical" evidence="10">
    <location>
        <begin position="416"/>
        <end position="436"/>
    </location>
</feature>
<keyword evidence="2 10" id="KW-1003">Cell membrane</keyword>
<comment type="function">
    <text evidence="8 10 11">Involved in peptidoglycan biosynthesis. Transports lipid-linked peptidoglycan precursors from the inner to the outer leaflet of the cytoplasmic membrane.</text>
</comment>
<feature type="transmembrane region" description="Helical" evidence="10">
    <location>
        <begin position="360"/>
        <end position="378"/>
    </location>
</feature>
<evidence type="ECO:0000256" key="5">
    <source>
        <dbReference type="ARBA" id="ARBA00022984"/>
    </source>
</evidence>
<dbReference type="PIRSF" id="PIRSF002869">
    <property type="entry name" value="MviN"/>
    <property type="match status" value="1"/>
</dbReference>
<protein>
    <recommendedName>
        <fullName evidence="10">Probable lipid II flippase MurJ</fullName>
    </recommendedName>
</protein>
<dbReference type="Pfam" id="PF03023">
    <property type="entry name" value="MurJ"/>
    <property type="match status" value="1"/>
</dbReference>
<dbReference type="InterPro" id="IPR051050">
    <property type="entry name" value="Lipid_II_flippase_MurJ/MviN"/>
</dbReference>
<evidence type="ECO:0000256" key="8">
    <source>
        <dbReference type="ARBA" id="ARBA00060041"/>
    </source>
</evidence>
<evidence type="ECO:0000256" key="10">
    <source>
        <dbReference type="HAMAP-Rule" id="MF_02078"/>
    </source>
</evidence>
<reference evidence="13" key="1">
    <citation type="journal article" date="2019" name="Int. J. Syst. Evol. Microbiol.">
        <title>The Global Catalogue of Microorganisms (GCM) 10K type strain sequencing project: providing services to taxonomists for standard genome sequencing and annotation.</title>
        <authorList>
            <consortium name="The Broad Institute Genomics Platform"/>
            <consortium name="The Broad Institute Genome Sequencing Center for Infectious Disease"/>
            <person name="Wu L."/>
            <person name="Ma J."/>
        </authorList>
    </citation>
    <scope>NUCLEOTIDE SEQUENCE [LARGE SCALE GENOMIC DNA]</scope>
    <source>
        <strain evidence="13">KCTC 42447</strain>
    </source>
</reference>
<gene>
    <name evidence="10 12" type="primary">murJ</name>
    <name evidence="12" type="ORF">ACFOMF_13295</name>
</gene>
<keyword evidence="6 10" id="KW-1133">Transmembrane helix</keyword>
<name>A0ABV7T7C0_9GAMM</name>
<keyword evidence="5 10" id="KW-0573">Peptidoglycan synthesis</keyword>
<evidence type="ECO:0000256" key="6">
    <source>
        <dbReference type="ARBA" id="ARBA00022989"/>
    </source>
</evidence>
<dbReference type="HAMAP" id="MF_02078">
    <property type="entry name" value="MurJ_MviN"/>
    <property type="match status" value="1"/>
</dbReference>
<evidence type="ECO:0000256" key="2">
    <source>
        <dbReference type="ARBA" id="ARBA00022475"/>
    </source>
</evidence>
<keyword evidence="3 10" id="KW-0812">Transmembrane</keyword>
<feature type="transmembrane region" description="Helical" evidence="10">
    <location>
        <begin position="141"/>
        <end position="161"/>
    </location>
</feature>
<evidence type="ECO:0000256" key="3">
    <source>
        <dbReference type="ARBA" id="ARBA00022692"/>
    </source>
</evidence>
<feature type="transmembrane region" description="Helical" evidence="10">
    <location>
        <begin position="168"/>
        <end position="189"/>
    </location>
</feature>
<keyword evidence="10 11" id="KW-0961">Cell wall biogenesis/degradation</keyword>
<feature type="transmembrane region" description="Helical" evidence="10">
    <location>
        <begin position="33"/>
        <end position="52"/>
    </location>
</feature>
<dbReference type="Proteomes" id="UP001595630">
    <property type="component" value="Unassembled WGS sequence"/>
</dbReference>
<feature type="transmembrane region" description="Helical" evidence="10">
    <location>
        <begin position="236"/>
        <end position="261"/>
    </location>
</feature>
<comment type="caution">
    <text evidence="12">The sequence shown here is derived from an EMBL/GenBank/DDBJ whole genome shotgun (WGS) entry which is preliminary data.</text>
</comment>
<evidence type="ECO:0000256" key="11">
    <source>
        <dbReference type="PIRNR" id="PIRNR002869"/>
    </source>
</evidence>
<dbReference type="EMBL" id="JBHRXZ010000022">
    <property type="protein sequence ID" value="MFC3608758.1"/>
    <property type="molecule type" value="Genomic_DNA"/>
</dbReference>
<evidence type="ECO:0000256" key="1">
    <source>
        <dbReference type="ARBA" id="ARBA00004651"/>
    </source>
</evidence>
<feature type="transmembrane region" description="Helical" evidence="10">
    <location>
        <begin position="281"/>
        <end position="299"/>
    </location>
</feature>
<evidence type="ECO:0000256" key="9">
    <source>
        <dbReference type="ARBA" id="ARBA00061532"/>
    </source>
</evidence>
<sequence>MSEKTAKGGLLRSGAVVSVMTLMSRVLGMVRDMVVANYFGSGAAADAFFIAFKIPNFLRRLFAEGAFAQAFVPVLSEYRTKRSLADVKVLVDRTAGMLGLILAGLTLIGVLGAPYLVMLFAPGFHNDPEKLALAGDLLRITFPYLLLISLTAFTSAVLNSYGRFAVPAFTPVLLNVSMIASAVFLTPYFEQPITALAWGVFIAGVVQLSFQLPYVARLGLLPVPRIKPRDEGVRRILLLMVPALFGVSVSQINLLLDTVLASFLQTGSVSWLYYADRLSELPLGAFGIAIGTVILPSLSRQHASADPKAFSATLDWALRMVLLVGVPAAAALGILAEPLIAGLFYYGAMTEEAVVQSARALQAYSLGVLAFMLIKVLAPGFFARQDMKTPVRIAVTCMIVNMVLNLILIWPLQHVGLALATSLSSLLNALLLFFGLHRSGIYRPAAGWGAFALRLAGGSLAMVAIILWLNVPSAEWFAWGWERRALQLALLVGAGIGAFALGLVALGLRPRHLRH</sequence>
<feature type="transmembrane region" description="Helical" evidence="10">
    <location>
        <begin position="320"/>
        <end position="348"/>
    </location>
</feature>
<dbReference type="PANTHER" id="PTHR47019">
    <property type="entry name" value="LIPID II FLIPPASE MURJ"/>
    <property type="match status" value="1"/>
</dbReference>
<dbReference type="InterPro" id="IPR004268">
    <property type="entry name" value="MurJ"/>
</dbReference>
<dbReference type="PRINTS" id="PR01806">
    <property type="entry name" value="VIRFACTRMVIN"/>
</dbReference>
<keyword evidence="10" id="KW-0997">Cell inner membrane</keyword>
<feature type="transmembrane region" description="Helical" evidence="10">
    <location>
        <begin position="195"/>
        <end position="215"/>
    </location>
</feature>
<feature type="transmembrane region" description="Helical" evidence="10">
    <location>
        <begin position="390"/>
        <end position="410"/>
    </location>
</feature>
<feature type="transmembrane region" description="Helical" evidence="10">
    <location>
        <begin position="448"/>
        <end position="468"/>
    </location>
</feature>
<organism evidence="12 13">
    <name type="scientific">Stutzerimonas tarimensis</name>
    <dbReference type="NCBI Taxonomy" id="1507735"/>
    <lineage>
        <taxon>Bacteria</taxon>
        <taxon>Pseudomonadati</taxon>
        <taxon>Pseudomonadota</taxon>
        <taxon>Gammaproteobacteria</taxon>
        <taxon>Pseudomonadales</taxon>
        <taxon>Pseudomonadaceae</taxon>
        <taxon>Stutzerimonas</taxon>
    </lineage>
</organism>